<dbReference type="InterPro" id="IPR029062">
    <property type="entry name" value="Class_I_gatase-like"/>
</dbReference>
<evidence type="ECO:0000313" key="11">
    <source>
        <dbReference type="Proteomes" id="UP000029033"/>
    </source>
</evidence>
<dbReference type="EMBL" id="JGZO01000002">
    <property type="protein sequence ID" value="KFI95497.1"/>
    <property type="molecule type" value="Genomic_DNA"/>
</dbReference>
<keyword evidence="4" id="KW-0479">Metal-binding</keyword>
<name>A0A087DIZ7_9BIFI</name>
<protein>
    <recommendedName>
        <fullName evidence="3">beta-galactosidase</fullName>
        <ecNumber evidence="3">3.2.1.23</ecNumber>
    </recommendedName>
</protein>
<feature type="domain" description="Beta-galactosidase trimerisation" evidence="9">
    <location>
        <begin position="408"/>
        <end position="626"/>
    </location>
</feature>
<feature type="domain" description="Glycoside hydrolase family 42 N-terminal" evidence="8">
    <location>
        <begin position="17"/>
        <end position="395"/>
    </location>
</feature>
<dbReference type="Pfam" id="PF02449">
    <property type="entry name" value="Glyco_hydro_42"/>
    <property type="match status" value="1"/>
</dbReference>
<dbReference type="InterPro" id="IPR013529">
    <property type="entry name" value="Glyco_hydro_42_N"/>
</dbReference>
<evidence type="ECO:0000256" key="5">
    <source>
        <dbReference type="ARBA" id="ARBA00022801"/>
    </source>
</evidence>
<dbReference type="InterPro" id="IPR013738">
    <property type="entry name" value="Beta_galactosidase_Trimer"/>
</dbReference>
<reference evidence="10 11" key="1">
    <citation type="submission" date="2014-03" db="EMBL/GenBank/DDBJ databases">
        <title>Genomics of Bifidobacteria.</title>
        <authorList>
            <person name="Ventura M."/>
            <person name="Milani C."/>
            <person name="Lugli G.A."/>
        </authorList>
    </citation>
    <scope>NUCLEOTIDE SEQUENCE [LARGE SCALE GENOMIC DNA]</scope>
    <source>
        <strain evidence="10 11">LMG 21589</strain>
    </source>
</reference>
<keyword evidence="11" id="KW-1185">Reference proteome</keyword>
<dbReference type="Proteomes" id="UP000029033">
    <property type="component" value="Unassembled WGS sequence"/>
</dbReference>
<dbReference type="EC" id="3.2.1.23" evidence="3"/>
<dbReference type="Pfam" id="PF08532">
    <property type="entry name" value="Glyco_hydro_42M"/>
    <property type="match status" value="1"/>
</dbReference>
<evidence type="ECO:0000259" key="8">
    <source>
        <dbReference type="Pfam" id="PF02449"/>
    </source>
</evidence>
<sequence length="704" mass="79030">MGDTVKRPDHVMFGAAYYREYEPTDHLDEDMRLMREAHMNLIRVGESVWSRWEPEEGKFDLDWLAPVLDAAHVNGIDAVIGLPTYAIPMWMARQYLDIALQSSWGVRRGFGGREEHNYNHPGFRFFAERICRKIVERYRDHPAVVGWQLHNEPGVAENDSPSAFEGFKNWLRRRYGTVERLNKAWGLVYWSHGLSDWNDLWQPESNAQPQYDLEWRRYQAELTDEMLAWQSDMIADLRRDGQFITVNYALGRYALDEAKSARLLDVAGSDPYYQMQDGLAMPEPKIQGNSWAYSGASAPAMMGDRTYSLKQAPYYVLETDGGPIGEPFVNYPGFHGQWRQVGWQFVSRGAEMVEYWHWRQLHYGTETYWGAVLPHDGEPGRVYTELAQLGEDLERAGSVVIGLKPDYDVTMLYSVQSRWGLEYQPHVQSAQGGGRNPMAFDDTFRAFYDGAFASGRQVRIVQDEQLVDPDDGAMLIEPDRFSRTHPVLVAAGVYVCSDAALSWMRQYVTAGGHLILGPRTAYADDLACAREQTKPAHLRDLAGASYQEFSNLVDDVPARAGAMALREGAAATRWIDCLRPEGCEILATSDHPHFGQFPLITSHVVGGGRVTVVGTMPNTALAASVIDYACPAGVWTSALAGHAAVTHSSAVNEAGTRLHFLFNWSWQPDEITLPVPCRALLDPDAEPRQTVELGAWGVAVLAEA</sequence>
<proteinExistence type="inferred from homology"/>
<evidence type="ECO:0000256" key="7">
    <source>
        <dbReference type="ARBA" id="ARBA00023295"/>
    </source>
</evidence>
<dbReference type="eggNOG" id="COG1874">
    <property type="taxonomic scope" value="Bacteria"/>
</dbReference>
<gene>
    <name evidence="10" type="ORF">BSCA_0528</name>
</gene>
<dbReference type="InterPro" id="IPR003476">
    <property type="entry name" value="Glyco_hydro_42"/>
</dbReference>
<evidence type="ECO:0000259" key="9">
    <source>
        <dbReference type="Pfam" id="PF08532"/>
    </source>
</evidence>
<comment type="caution">
    <text evidence="10">The sequence shown here is derived from an EMBL/GenBank/DDBJ whole genome shotgun (WGS) entry which is preliminary data.</text>
</comment>
<dbReference type="PANTHER" id="PTHR36447">
    <property type="entry name" value="BETA-GALACTOSIDASE GANA"/>
    <property type="match status" value="1"/>
</dbReference>
<keyword evidence="6" id="KW-0862">Zinc</keyword>
<dbReference type="GO" id="GO:0005975">
    <property type="term" value="P:carbohydrate metabolic process"/>
    <property type="evidence" value="ECO:0007669"/>
    <property type="project" value="InterPro"/>
</dbReference>
<evidence type="ECO:0000256" key="4">
    <source>
        <dbReference type="ARBA" id="ARBA00022723"/>
    </source>
</evidence>
<keyword evidence="5 10" id="KW-0378">Hydrolase</keyword>
<dbReference type="STRING" id="158787.BSCA_0528"/>
<evidence type="ECO:0000256" key="2">
    <source>
        <dbReference type="ARBA" id="ARBA00005940"/>
    </source>
</evidence>
<dbReference type="GO" id="GO:0004565">
    <property type="term" value="F:beta-galactosidase activity"/>
    <property type="evidence" value="ECO:0007669"/>
    <property type="project" value="UniProtKB-EC"/>
</dbReference>
<evidence type="ECO:0000256" key="3">
    <source>
        <dbReference type="ARBA" id="ARBA00012756"/>
    </source>
</evidence>
<dbReference type="GO" id="GO:0009341">
    <property type="term" value="C:beta-galactosidase complex"/>
    <property type="evidence" value="ECO:0007669"/>
    <property type="project" value="InterPro"/>
</dbReference>
<dbReference type="Gene3D" id="3.40.50.880">
    <property type="match status" value="1"/>
</dbReference>
<evidence type="ECO:0000313" key="10">
    <source>
        <dbReference type="EMBL" id="KFI95497.1"/>
    </source>
</evidence>
<dbReference type="SUPFAM" id="SSF52317">
    <property type="entry name" value="Class I glutamine amidotransferase-like"/>
    <property type="match status" value="1"/>
</dbReference>
<dbReference type="CDD" id="cd03143">
    <property type="entry name" value="A4_beta-galactosidase_middle_domain"/>
    <property type="match status" value="1"/>
</dbReference>
<dbReference type="SUPFAM" id="SSF51445">
    <property type="entry name" value="(Trans)glycosidases"/>
    <property type="match status" value="1"/>
</dbReference>
<evidence type="ECO:0000256" key="1">
    <source>
        <dbReference type="ARBA" id="ARBA00001412"/>
    </source>
</evidence>
<organism evidence="10 11">
    <name type="scientific">Bifidobacterium scardovii</name>
    <dbReference type="NCBI Taxonomy" id="158787"/>
    <lineage>
        <taxon>Bacteria</taxon>
        <taxon>Bacillati</taxon>
        <taxon>Actinomycetota</taxon>
        <taxon>Actinomycetes</taxon>
        <taxon>Bifidobacteriales</taxon>
        <taxon>Bifidobacteriaceae</taxon>
        <taxon>Bifidobacterium</taxon>
    </lineage>
</organism>
<dbReference type="InterPro" id="IPR017853">
    <property type="entry name" value="GH"/>
</dbReference>
<dbReference type="GO" id="GO:0046872">
    <property type="term" value="F:metal ion binding"/>
    <property type="evidence" value="ECO:0007669"/>
    <property type="project" value="UniProtKB-KW"/>
</dbReference>
<comment type="similarity">
    <text evidence="2">Belongs to the glycosyl hydrolase 42 family.</text>
</comment>
<dbReference type="AlphaFoldDB" id="A0A087DIZ7"/>
<evidence type="ECO:0000256" key="6">
    <source>
        <dbReference type="ARBA" id="ARBA00022833"/>
    </source>
</evidence>
<dbReference type="Gene3D" id="3.20.20.80">
    <property type="entry name" value="Glycosidases"/>
    <property type="match status" value="1"/>
</dbReference>
<accession>A0A087DIZ7</accession>
<dbReference type="PANTHER" id="PTHR36447:SF2">
    <property type="entry name" value="BETA-GALACTOSIDASE YESZ"/>
    <property type="match status" value="1"/>
</dbReference>
<comment type="catalytic activity">
    <reaction evidence="1">
        <text>Hydrolysis of terminal non-reducing beta-D-galactose residues in beta-D-galactosides.</text>
        <dbReference type="EC" id="3.2.1.23"/>
    </reaction>
</comment>
<keyword evidence="7 10" id="KW-0326">Glycosidase</keyword>